<dbReference type="RefSeq" id="WP_042442344.1">
    <property type="nucleotide sequence ID" value="NZ_BBPN01000002.1"/>
</dbReference>
<protein>
    <submittedName>
        <fullName evidence="2">Uncharacterized protein</fullName>
    </submittedName>
</protein>
<dbReference type="OrthoDB" id="3853665at2"/>
<organism evidence="2 3">
    <name type="scientific">Streptacidiphilus jiangxiensis</name>
    <dbReference type="NCBI Taxonomy" id="235985"/>
    <lineage>
        <taxon>Bacteria</taxon>
        <taxon>Bacillati</taxon>
        <taxon>Actinomycetota</taxon>
        <taxon>Actinomycetes</taxon>
        <taxon>Kitasatosporales</taxon>
        <taxon>Streptomycetaceae</taxon>
        <taxon>Streptacidiphilus</taxon>
    </lineage>
</organism>
<dbReference type="EMBL" id="FOAZ01000001">
    <property type="protein sequence ID" value="SEK29722.1"/>
    <property type="molecule type" value="Genomic_DNA"/>
</dbReference>
<evidence type="ECO:0000256" key="1">
    <source>
        <dbReference type="SAM" id="Phobius"/>
    </source>
</evidence>
<feature type="transmembrane region" description="Helical" evidence="1">
    <location>
        <begin position="87"/>
        <end position="104"/>
    </location>
</feature>
<keyword evidence="3" id="KW-1185">Reference proteome</keyword>
<dbReference type="eggNOG" id="ENOG5033Q7Y">
    <property type="taxonomic scope" value="Bacteria"/>
</dbReference>
<dbReference type="STRING" id="235985.SAMN05414137_101412"/>
<keyword evidence="1" id="KW-0472">Membrane</keyword>
<evidence type="ECO:0000313" key="3">
    <source>
        <dbReference type="Proteomes" id="UP000183015"/>
    </source>
</evidence>
<feature type="transmembrane region" description="Helical" evidence="1">
    <location>
        <begin position="302"/>
        <end position="320"/>
    </location>
</feature>
<dbReference type="AlphaFoldDB" id="A0A1H7FYZ7"/>
<keyword evidence="1" id="KW-0812">Transmembrane</keyword>
<reference evidence="3" key="1">
    <citation type="submission" date="2016-10" db="EMBL/GenBank/DDBJ databases">
        <authorList>
            <person name="Varghese N."/>
        </authorList>
    </citation>
    <scope>NUCLEOTIDE SEQUENCE [LARGE SCALE GENOMIC DNA]</scope>
    <source>
        <strain evidence="3">DSM 45096 / BCRC 16803 / CGMCC 4.1857 / CIP 109030 / JCM 12277 / KCTC 19219 / NBRC 100920 / 33214</strain>
    </source>
</reference>
<proteinExistence type="predicted"/>
<keyword evidence="1" id="KW-1133">Transmembrane helix</keyword>
<feature type="transmembrane region" description="Helical" evidence="1">
    <location>
        <begin position="110"/>
        <end position="129"/>
    </location>
</feature>
<sequence length="341" mass="34739">MPPSRPHAAADPVQALLERHQELYADAVDPLDIAAVLERSGIGPETAGRFRHADVFSLAEELHARVPRRAAAPPPDAGAWRRRARPALAAGAVFVAVGLLLWSLRTLGLPVPPAAQVAAFAAAAAGTLGRGLRLSERASLALGVGALLGLAQDVGPAQLALAAGVGVAEWSARWFRHLGWGHIRARSYREFRSRMRPVLPSVALGYLTVLAGLTAVALALQPGGRGGPGGQGGVALLWASSGVVWVVQLSAGAAVLVALLLRHGERVPSALAVLAASCACVALARTAAASGAGGWGATHSGLVIWACALTAGVGLPYAWASSLNPATHRPPAEAEEASPGP</sequence>
<feature type="transmembrane region" description="Helical" evidence="1">
    <location>
        <begin position="198"/>
        <end position="220"/>
    </location>
</feature>
<accession>A0A1H7FYZ7</accession>
<feature type="transmembrane region" description="Helical" evidence="1">
    <location>
        <begin position="273"/>
        <end position="296"/>
    </location>
</feature>
<feature type="transmembrane region" description="Helical" evidence="1">
    <location>
        <begin position="235"/>
        <end position="261"/>
    </location>
</feature>
<name>A0A1H7FYZ7_STRJI</name>
<gene>
    <name evidence="2" type="ORF">SAMN05414137_101412</name>
</gene>
<dbReference type="Proteomes" id="UP000183015">
    <property type="component" value="Unassembled WGS sequence"/>
</dbReference>
<evidence type="ECO:0000313" key="2">
    <source>
        <dbReference type="EMBL" id="SEK29722.1"/>
    </source>
</evidence>